<organism evidence="1 2">
    <name type="scientific">Paraglomus occultum</name>
    <dbReference type="NCBI Taxonomy" id="144539"/>
    <lineage>
        <taxon>Eukaryota</taxon>
        <taxon>Fungi</taxon>
        <taxon>Fungi incertae sedis</taxon>
        <taxon>Mucoromycota</taxon>
        <taxon>Glomeromycotina</taxon>
        <taxon>Glomeromycetes</taxon>
        <taxon>Paraglomerales</taxon>
        <taxon>Paraglomeraceae</taxon>
        <taxon>Paraglomus</taxon>
    </lineage>
</organism>
<dbReference type="EMBL" id="CAJVPJ010001209">
    <property type="protein sequence ID" value="CAG8581071.1"/>
    <property type="molecule type" value="Genomic_DNA"/>
</dbReference>
<name>A0A9N9G4K2_9GLOM</name>
<dbReference type="Proteomes" id="UP000789572">
    <property type="component" value="Unassembled WGS sequence"/>
</dbReference>
<sequence length="142" mass="15664">MLEEAKPSLKGFFDKLIAGTNPQTKSYMTNDKNKKKFCYFLAGLNNKFINRVKAEIGLLLDASGASSAAIETMAGAGLTVRRMTIARQKAQTETFTDLTSASETHDERVERLLIHTTMTGSNCPKHAEYEVGGSERRTASFH</sequence>
<protein>
    <submittedName>
        <fullName evidence="1">10560_t:CDS:1</fullName>
    </submittedName>
</protein>
<accession>A0A9N9G4K2</accession>
<dbReference type="AlphaFoldDB" id="A0A9N9G4K2"/>
<comment type="caution">
    <text evidence="1">The sequence shown here is derived from an EMBL/GenBank/DDBJ whole genome shotgun (WGS) entry which is preliminary data.</text>
</comment>
<evidence type="ECO:0000313" key="1">
    <source>
        <dbReference type="EMBL" id="CAG8581071.1"/>
    </source>
</evidence>
<reference evidence="1" key="1">
    <citation type="submission" date="2021-06" db="EMBL/GenBank/DDBJ databases">
        <authorList>
            <person name="Kallberg Y."/>
            <person name="Tangrot J."/>
            <person name="Rosling A."/>
        </authorList>
    </citation>
    <scope>NUCLEOTIDE SEQUENCE</scope>
    <source>
        <strain evidence="1">IA702</strain>
    </source>
</reference>
<dbReference type="OrthoDB" id="2444995at2759"/>
<gene>
    <name evidence="1" type="ORF">POCULU_LOCUS6493</name>
</gene>
<evidence type="ECO:0000313" key="2">
    <source>
        <dbReference type="Proteomes" id="UP000789572"/>
    </source>
</evidence>
<proteinExistence type="predicted"/>
<keyword evidence="2" id="KW-1185">Reference proteome</keyword>